<dbReference type="GO" id="GO:0006629">
    <property type="term" value="P:lipid metabolic process"/>
    <property type="evidence" value="ECO:0007669"/>
    <property type="project" value="InterPro"/>
</dbReference>
<name>A0AA39XSV2_9PEZI</name>
<dbReference type="Proteomes" id="UP001174936">
    <property type="component" value="Unassembled WGS sequence"/>
</dbReference>
<dbReference type="PANTHER" id="PTHR13593:SF113">
    <property type="entry name" value="SI:DKEY-266F7.9"/>
    <property type="match status" value="1"/>
</dbReference>
<evidence type="ECO:0000313" key="2">
    <source>
        <dbReference type="Proteomes" id="UP001174936"/>
    </source>
</evidence>
<dbReference type="InterPro" id="IPR017946">
    <property type="entry name" value="PLC-like_Pdiesterase_TIM-brl"/>
</dbReference>
<dbReference type="Gene3D" id="3.20.20.190">
    <property type="entry name" value="Phosphatidylinositol (PI) phosphodiesterase"/>
    <property type="match status" value="1"/>
</dbReference>
<dbReference type="EMBL" id="JAULSV010000007">
    <property type="protein sequence ID" value="KAK0639618.1"/>
    <property type="molecule type" value="Genomic_DNA"/>
</dbReference>
<sequence length="460" mass="52170">MGAGGYLQLVNGTPYAWKKVDHWTYQMNDATFSHHIAPFSTNTVYFEFQEPSAGNWFDCEAWMEYQMEGTSHRFRIWANRKHGLKLVLRLVGMNTVNNAQGEDIDLGFVQSPAPAPRFNGVTCIIAGRSGAFVTNASRNPLNHKDWMARALWGIGDLTLREVCIPGTHNSGMFKSSWSTTLGVRGNVLNQTQSIRGQLDLGVRSFDLRPALDEDGKWFYVHHISKIDGVGYQGALGEWIGYIVNQVNEFSRENAEVIILNISHGLNIHQGYRGFDQGDWERLFKEELDRLENRYVASPGEDITRVPIRKLVDGGRKAAVIVRFDYSDDDKNGPTLGGRHGNGYFYKHNFPQVDDYANANDPETLITNQVDKMKAHRNNERPIDGQVFVMGWAMTQKNFGDVSVGPSLWEWAWYAMMPRLGVLYDKCFGRCFPNIIGLDCVQTTDALAICFAINEWQYSKR</sequence>
<dbReference type="PROSITE" id="PS50007">
    <property type="entry name" value="PIPLC_X_DOMAIN"/>
    <property type="match status" value="1"/>
</dbReference>
<dbReference type="AlphaFoldDB" id="A0AA39XSV2"/>
<proteinExistence type="predicted"/>
<organism evidence="1 2">
    <name type="scientific">Cercophora newfieldiana</name>
    <dbReference type="NCBI Taxonomy" id="92897"/>
    <lineage>
        <taxon>Eukaryota</taxon>
        <taxon>Fungi</taxon>
        <taxon>Dikarya</taxon>
        <taxon>Ascomycota</taxon>
        <taxon>Pezizomycotina</taxon>
        <taxon>Sordariomycetes</taxon>
        <taxon>Sordariomycetidae</taxon>
        <taxon>Sordariales</taxon>
        <taxon>Lasiosphaeriaceae</taxon>
        <taxon>Cercophora</taxon>
    </lineage>
</organism>
<evidence type="ECO:0000313" key="1">
    <source>
        <dbReference type="EMBL" id="KAK0639618.1"/>
    </source>
</evidence>
<reference evidence="1" key="1">
    <citation type="submission" date="2023-06" db="EMBL/GenBank/DDBJ databases">
        <title>Genome-scale phylogeny and comparative genomics of the fungal order Sordariales.</title>
        <authorList>
            <consortium name="Lawrence Berkeley National Laboratory"/>
            <person name="Hensen N."/>
            <person name="Bonometti L."/>
            <person name="Westerberg I."/>
            <person name="Brannstrom I.O."/>
            <person name="Guillou S."/>
            <person name="Cros-Aarteil S."/>
            <person name="Calhoun S."/>
            <person name="Haridas S."/>
            <person name="Kuo A."/>
            <person name="Mondo S."/>
            <person name="Pangilinan J."/>
            <person name="Riley R."/>
            <person name="Labutti K."/>
            <person name="Andreopoulos B."/>
            <person name="Lipzen A."/>
            <person name="Chen C."/>
            <person name="Yanf M."/>
            <person name="Daum C."/>
            <person name="Ng V."/>
            <person name="Clum A."/>
            <person name="Steindorff A."/>
            <person name="Ohm R."/>
            <person name="Martin F."/>
            <person name="Silar P."/>
            <person name="Natvig D."/>
            <person name="Lalanne C."/>
            <person name="Gautier V."/>
            <person name="Ament-Velasquez S.L."/>
            <person name="Kruys A."/>
            <person name="Hutchinson M.I."/>
            <person name="Powell A.J."/>
            <person name="Barry K."/>
            <person name="Miller A.N."/>
            <person name="Grigoriev I.V."/>
            <person name="Debuchy R."/>
            <person name="Gladieux P."/>
            <person name="Thoren M.H."/>
            <person name="Johannesson H."/>
        </authorList>
    </citation>
    <scope>NUCLEOTIDE SEQUENCE</scope>
    <source>
        <strain evidence="1">SMH2532-1</strain>
    </source>
</reference>
<protein>
    <submittedName>
        <fullName evidence="1">PLC-like phosphodiesterase</fullName>
    </submittedName>
</protein>
<dbReference type="InterPro" id="IPR051057">
    <property type="entry name" value="PI-PLC_domain"/>
</dbReference>
<dbReference type="GO" id="GO:0008081">
    <property type="term" value="F:phosphoric diester hydrolase activity"/>
    <property type="evidence" value="ECO:0007669"/>
    <property type="project" value="InterPro"/>
</dbReference>
<dbReference type="PANTHER" id="PTHR13593">
    <property type="match status" value="1"/>
</dbReference>
<gene>
    <name evidence="1" type="ORF">B0T16DRAFT_463270</name>
</gene>
<dbReference type="SUPFAM" id="SSF51695">
    <property type="entry name" value="PLC-like phosphodiesterases"/>
    <property type="match status" value="1"/>
</dbReference>
<accession>A0AA39XSV2</accession>
<keyword evidence="2" id="KW-1185">Reference proteome</keyword>
<comment type="caution">
    <text evidence="1">The sequence shown here is derived from an EMBL/GenBank/DDBJ whole genome shotgun (WGS) entry which is preliminary data.</text>
</comment>